<accession>A0A4Q7NFY6</accession>
<organism evidence="1 2">
    <name type="scientific">Motilibacter rhizosphaerae</name>
    <dbReference type="NCBI Taxonomy" id="598652"/>
    <lineage>
        <taxon>Bacteria</taxon>
        <taxon>Bacillati</taxon>
        <taxon>Actinomycetota</taxon>
        <taxon>Actinomycetes</taxon>
        <taxon>Motilibacterales</taxon>
        <taxon>Motilibacteraceae</taxon>
        <taxon>Motilibacter</taxon>
    </lineage>
</organism>
<reference evidence="1 2" key="1">
    <citation type="submission" date="2019-02" db="EMBL/GenBank/DDBJ databases">
        <title>Genomic Encyclopedia of Type Strains, Phase IV (KMG-IV): sequencing the most valuable type-strain genomes for metagenomic binning, comparative biology and taxonomic classification.</title>
        <authorList>
            <person name="Goeker M."/>
        </authorList>
    </citation>
    <scope>NUCLEOTIDE SEQUENCE [LARGE SCALE GENOMIC DNA]</scope>
    <source>
        <strain evidence="1 2">DSM 45622</strain>
    </source>
</reference>
<gene>
    <name evidence="1" type="ORF">EV189_3232</name>
</gene>
<dbReference type="Proteomes" id="UP000293638">
    <property type="component" value="Unassembled WGS sequence"/>
</dbReference>
<comment type="caution">
    <text evidence="1">The sequence shown here is derived from an EMBL/GenBank/DDBJ whole genome shotgun (WGS) entry which is preliminary data.</text>
</comment>
<dbReference type="AlphaFoldDB" id="A0A4Q7NFY6"/>
<protein>
    <submittedName>
        <fullName evidence="1">Uncharacterized protein</fullName>
    </submittedName>
</protein>
<keyword evidence="2" id="KW-1185">Reference proteome</keyword>
<sequence length="117" mass="12022">MVDASPLWAVAVEAPPLPGACGGVRSVRLTEVQARRLAAAVNAAPDSAFNHGTYSCPAESGAVDLVSFNVAAGWQVLIVRLDGCPGIQGVGTLARTLTRRVLAELHRDGVATAPAHL</sequence>
<name>A0A4Q7NFY6_9ACTN</name>
<dbReference type="EMBL" id="SGXD01000004">
    <property type="protein sequence ID" value="RZS82837.1"/>
    <property type="molecule type" value="Genomic_DNA"/>
</dbReference>
<evidence type="ECO:0000313" key="2">
    <source>
        <dbReference type="Proteomes" id="UP000293638"/>
    </source>
</evidence>
<evidence type="ECO:0000313" key="1">
    <source>
        <dbReference type="EMBL" id="RZS82837.1"/>
    </source>
</evidence>
<proteinExistence type="predicted"/>